<evidence type="ECO:0000256" key="1">
    <source>
        <dbReference type="ARBA" id="ARBA00001966"/>
    </source>
</evidence>
<dbReference type="KEGG" id="mear:Mpt1_c12680"/>
<dbReference type="SFLD" id="SFLDG01123">
    <property type="entry name" value="methyltransferase_(Class_B)"/>
    <property type="match status" value="1"/>
</dbReference>
<dbReference type="SFLD" id="SFLDF00326">
    <property type="entry name" value="5''-pyrrole_methytransferase"/>
    <property type="match status" value="1"/>
</dbReference>
<keyword evidence="5" id="KW-0479">Metal-binding</keyword>
<dbReference type="GO" id="GO:0051539">
    <property type="term" value="F:4 iron, 4 sulfur cluster binding"/>
    <property type="evidence" value="ECO:0007669"/>
    <property type="project" value="UniProtKB-KW"/>
</dbReference>
<evidence type="ECO:0000256" key="6">
    <source>
        <dbReference type="ARBA" id="ARBA00023004"/>
    </source>
</evidence>
<dbReference type="InterPro" id="IPR034466">
    <property type="entry name" value="Methyltransferase_Class_B"/>
</dbReference>
<dbReference type="PANTHER" id="PTHR43409:SF7">
    <property type="entry name" value="BLL1977 PROTEIN"/>
    <property type="match status" value="1"/>
</dbReference>
<dbReference type="Proteomes" id="UP000030787">
    <property type="component" value="Chromosome"/>
</dbReference>
<evidence type="ECO:0000313" key="10">
    <source>
        <dbReference type="Proteomes" id="UP000030787"/>
    </source>
</evidence>
<keyword evidence="3" id="KW-0808">Transferase</keyword>
<dbReference type="InterPro" id="IPR006158">
    <property type="entry name" value="Cobalamin-bd"/>
</dbReference>
<dbReference type="GO" id="GO:0046872">
    <property type="term" value="F:metal ion binding"/>
    <property type="evidence" value="ECO:0007669"/>
    <property type="project" value="UniProtKB-KW"/>
</dbReference>
<dbReference type="InterPro" id="IPR036724">
    <property type="entry name" value="Cobalamin-bd_sf"/>
</dbReference>
<dbReference type="RefSeq" id="WP_048113180.1">
    <property type="nucleotide sequence ID" value="NZ_CP010070.1"/>
</dbReference>
<dbReference type="InterPro" id="IPR006638">
    <property type="entry name" value="Elp3/MiaA/NifB-like_rSAM"/>
</dbReference>
<dbReference type="PROSITE" id="PS51332">
    <property type="entry name" value="B12_BINDING"/>
    <property type="match status" value="1"/>
</dbReference>
<dbReference type="InterPro" id="IPR058240">
    <property type="entry name" value="rSAM_sf"/>
</dbReference>
<dbReference type="EMBL" id="CP010070">
    <property type="protein sequence ID" value="AIZ57130.1"/>
    <property type="molecule type" value="Genomic_DNA"/>
</dbReference>
<dbReference type="NCBIfam" id="TIGR04190">
    <property type="entry name" value="B12_SAM_Ta0216"/>
    <property type="match status" value="1"/>
</dbReference>
<proteinExistence type="predicted"/>
<dbReference type="Pfam" id="PF02310">
    <property type="entry name" value="B12-binding"/>
    <property type="match status" value="1"/>
</dbReference>
<keyword evidence="2" id="KW-0489">Methyltransferase</keyword>
<evidence type="ECO:0000256" key="7">
    <source>
        <dbReference type="ARBA" id="ARBA00023014"/>
    </source>
</evidence>
<dbReference type="SFLD" id="SFLDG01082">
    <property type="entry name" value="B12-binding_domain_containing"/>
    <property type="match status" value="1"/>
</dbReference>
<dbReference type="InterPro" id="IPR051198">
    <property type="entry name" value="BchE-like"/>
</dbReference>
<dbReference type="SMART" id="SM00729">
    <property type="entry name" value="Elp3"/>
    <property type="match status" value="1"/>
</dbReference>
<dbReference type="SUPFAM" id="SSF52242">
    <property type="entry name" value="Cobalamin (vitamin B12)-binding domain"/>
    <property type="match status" value="1"/>
</dbReference>
<dbReference type="InterPro" id="IPR026447">
    <property type="entry name" value="B12_SAM_Ta0216"/>
</dbReference>
<comment type="cofactor">
    <cofactor evidence="1">
        <name>[4Fe-4S] cluster</name>
        <dbReference type="ChEBI" id="CHEBI:49883"/>
    </cofactor>
</comment>
<feature type="domain" description="B12-binding" evidence="8">
    <location>
        <begin position="27"/>
        <end position="163"/>
    </location>
</feature>
<dbReference type="OrthoDB" id="2305at2157"/>
<dbReference type="SUPFAM" id="SSF102114">
    <property type="entry name" value="Radical SAM enzymes"/>
    <property type="match status" value="1"/>
</dbReference>
<dbReference type="PANTHER" id="PTHR43409">
    <property type="entry name" value="ANAEROBIC MAGNESIUM-PROTOPORPHYRIN IX MONOMETHYL ESTER CYCLASE-RELATED"/>
    <property type="match status" value="1"/>
</dbReference>
<keyword evidence="4" id="KW-0949">S-adenosyl-L-methionine</keyword>
<dbReference type="HOGENOM" id="CLU_478700_0_0_2"/>
<dbReference type="CDD" id="cd02068">
    <property type="entry name" value="radical_SAM_B12_BD"/>
    <property type="match status" value="1"/>
</dbReference>
<dbReference type="Pfam" id="PF04055">
    <property type="entry name" value="Radical_SAM"/>
    <property type="match status" value="1"/>
</dbReference>
<gene>
    <name evidence="9" type="ORF">Mpt1_c12680</name>
</gene>
<dbReference type="InterPro" id="IPR007197">
    <property type="entry name" value="rSAM"/>
</dbReference>
<keyword evidence="6" id="KW-0408">Iron</keyword>
<name>A0A0A7LDB4_9ARCH</name>
<dbReference type="GeneID" id="24818929"/>
<evidence type="ECO:0000256" key="3">
    <source>
        <dbReference type="ARBA" id="ARBA00022679"/>
    </source>
</evidence>
<dbReference type="AlphaFoldDB" id="A0A0A7LDB4"/>
<organism evidence="9 10">
    <name type="scientific">Candidatus Methanoplasma termitum</name>
    <dbReference type="NCBI Taxonomy" id="1577791"/>
    <lineage>
        <taxon>Archaea</taxon>
        <taxon>Methanobacteriati</taxon>
        <taxon>Thermoplasmatota</taxon>
        <taxon>Thermoplasmata</taxon>
        <taxon>Methanomassiliicoccales</taxon>
        <taxon>Methanomassiliicoccaceae</taxon>
        <taxon>Candidatus Methanoplasma</taxon>
    </lineage>
</organism>
<dbReference type="STRING" id="1577791.Mpt1_c12680"/>
<accession>A0A0A7LDB4</accession>
<sequence>MVRSDIVFLHAPSVYDFRKKTILYGPVSDVIPSSPVFEMYPIGFMTISSHLEAAGFRTRIVNLAVQMLQSKRFDVEERIRTLEADVFAIDLHWMPHVHGATEIAKIVKKHHPDSKIEFGGLTSSYFWEELIQMPEIDLIMRGDTTEEPTVRMMRALQDGKDLSEVPNLVWKDAGGKVRNNGVTYSADDLDDIRFDYGTMIKNTIRYMDVKGALPWAGWDKLPLTSVFSVRGCSMNCAECGGSGYANGKVVCRNAPAYRSPEKLAEDMGMIQSYLDTPIFIVGDLRQHSDGYAERFLKAVKERGIKNHAVIELFGGAGREYFSKLDKAFDGGWSIEFSPDSHDEAVRSALGKKYSNSCIERTIEAAFEKGCKRMDLFYMTGLPFQTRESAIDSAKASKKLWELVKKEDDLFIYNAPFAPFVDPGSKAFEEPEKWGYKFFARTLAEHKALLENPSWKQVLSYETKWMDRNTIAETSYDAAIELAAMAFECSRTSAETFEERKETIEAARRLMHEVDEVTAYPDKQKREGRLLEMKEELDMRSIVCDKNDLYWEAGSVWRNSPRIVLGLIRSRNRRNG</sequence>
<evidence type="ECO:0000256" key="4">
    <source>
        <dbReference type="ARBA" id="ARBA00022691"/>
    </source>
</evidence>
<reference evidence="9 10" key="1">
    <citation type="journal article" date="2014" name="Appl. Environ. Microbiol.">
        <title>Comparative Genome Analysis of 'Candidatus Methanoplasma termitum' Indicates a New Mode of Energy Metabolism in the Seventh Order of Methanogens.</title>
        <authorList>
            <person name="Lang K."/>
            <person name="Schuldes J."/>
            <person name="Klingl A."/>
            <person name="Poehlein A."/>
            <person name="Daniel R."/>
            <person name="Brune A."/>
        </authorList>
    </citation>
    <scope>NUCLEOTIDE SEQUENCE [LARGE SCALE GENOMIC DNA]</scope>
    <source>
        <strain evidence="10">Mpt1</strain>
    </source>
</reference>
<dbReference type="GO" id="GO:0003824">
    <property type="term" value="F:catalytic activity"/>
    <property type="evidence" value="ECO:0007669"/>
    <property type="project" value="InterPro"/>
</dbReference>
<evidence type="ECO:0000259" key="8">
    <source>
        <dbReference type="PROSITE" id="PS51332"/>
    </source>
</evidence>
<keyword evidence="10" id="KW-1185">Reference proteome</keyword>
<protein>
    <submittedName>
        <fullName evidence="9">B12 binding domain protein</fullName>
    </submittedName>
</protein>
<dbReference type="SFLD" id="SFLDS00029">
    <property type="entry name" value="Radical_SAM"/>
    <property type="match status" value="1"/>
</dbReference>
<keyword evidence="7" id="KW-0411">Iron-sulfur</keyword>
<evidence type="ECO:0000256" key="2">
    <source>
        <dbReference type="ARBA" id="ARBA00022603"/>
    </source>
</evidence>
<dbReference type="GO" id="GO:0031419">
    <property type="term" value="F:cobalamin binding"/>
    <property type="evidence" value="ECO:0007669"/>
    <property type="project" value="InterPro"/>
</dbReference>
<evidence type="ECO:0000313" key="9">
    <source>
        <dbReference type="EMBL" id="AIZ57130.1"/>
    </source>
</evidence>
<evidence type="ECO:0000256" key="5">
    <source>
        <dbReference type="ARBA" id="ARBA00022723"/>
    </source>
</evidence>